<name>A0A090SJ98_9VIBR</name>
<comment type="similarity">
    <text evidence="13">Belongs to the tRNA nucleotidyltransferase/poly(A) polymerase family. Bacterial CCA-adding enzyme type 1 subfamily.</text>
</comment>
<dbReference type="InterPro" id="IPR012006">
    <property type="entry name" value="CCA_bact"/>
</dbReference>
<evidence type="ECO:0000256" key="8">
    <source>
        <dbReference type="ARBA" id="ARBA00022801"/>
    </source>
</evidence>
<comment type="catalytic activity">
    <reaction evidence="13">
        <text>a tRNA precursor + 2 CTP + ATP = a tRNA with a 3' CCA end + 3 diphosphate</text>
        <dbReference type="Rhea" id="RHEA:14433"/>
        <dbReference type="Rhea" id="RHEA-COMP:10465"/>
        <dbReference type="Rhea" id="RHEA-COMP:10468"/>
        <dbReference type="ChEBI" id="CHEBI:30616"/>
        <dbReference type="ChEBI" id="CHEBI:33019"/>
        <dbReference type="ChEBI" id="CHEBI:37563"/>
        <dbReference type="ChEBI" id="CHEBI:74896"/>
        <dbReference type="ChEBI" id="CHEBI:83071"/>
        <dbReference type="EC" id="2.7.7.72"/>
    </reaction>
</comment>
<feature type="binding site" evidence="13">
    <location>
        <position position="11"/>
    </location>
    <ligand>
        <name>CTP</name>
        <dbReference type="ChEBI" id="CHEBI:37563"/>
    </ligand>
</feature>
<feature type="binding site" evidence="13">
    <location>
        <position position="8"/>
    </location>
    <ligand>
        <name>CTP</name>
        <dbReference type="ChEBI" id="CHEBI:37563"/>
    </ligand>
</feature>
<keyword evidence="2 13" id="KW-0808">Transferase</keyword>
<keyword evidence="12 13" id="KW-0511">Multifunctional enzyme</keyword>
<dbReference type="GO" id="GO:0000049">
    <property type="term" value="F:tRNA binding"/>
    <property type="evidence" value="ECO:0007669"/>
    <property type="project" value="UniProtKB-UniRule"/>
</dbReference>
<dbReference type="GO" id="GO:0000287">
    <property type="term" value="F:magnesium ion binding"/>
    <property type="evidence" value="ECO:0007669"/>
    <property type="project" value="UniProtKB-UniRule"/>
</dbReference>
<dbReference type="GO" id="GO:0042245">
    <property type="term" value="P:RNA repair"/>
    <property type="evidence" value="ECO:0007669"/>
    <property type="project" value="UniProtKB-KW"/>
</dbReference>
<dbReference type="NCBIfam" id="NF008137">
    <property type="entry name" value="PRK10885.1"/>
    <property type="match status" value="1"/>
</dbReference>
<dbReference type="GO" id="GO:0004112">
    <property type="term" value="F:cyclic-nucleotide phosphodiesterase activity"/>
    <property type="evidence" value="ECO:0007669"/>
    <property type="project" value="UniProtKB-UniRule"/>
</dbReference>
<feature type="binding site" evidence="13">
    <location>
        <position position="137"/>
    </location>
    <ligand>
        <name>ATP</name>
        <dbReference type="ChEBI" id="CHEBI:30616"/>
    </ligand>
</feature>
<comment type="cofactor">
    <cofactor evidence="13">
        <name>Mg(2+)</name>
        <dbReference type="ChEBI" id="CHEBI:18420"/>
    </cofactor>
    <text evidence="13">Magnesium is required for nucleotidyltransferase activity.</text>
</comment>
<dbReference type="Pfam" id="PF01743">
    <property type="entry name" value="PolyA_pol"/>
    <property type="match status" value="1"/>
</dbReference>
<dbReference type="SUPFAM" id="SSF81301">
    <property type="entry name" value="Nucleotidyltransferase"/>
    <property type="match status" value="1"/>
</dbReference>
<dbReference type="EC" id="2.7.7.72" evidence="13"/>
<dbReference type="GO" id="GO:0001680">
    <property type="term" value="P:tRNA 3'-terminal CCA addition"/>
    <property type="evidence" value="ECO:0007669"/>
    <property type="project" value="UniProtKB-UniRule"/>
</dbReference>
<evidence type="ECO:0000256" key="11">
    <source>
        <dbReference type="ARBA" id="ARBA00022884"/>
    </source>
</evidence>
<dbReference type="CDD" id="cd00077">
    <property type="entry name" value="HDc"/>
    <property type="match status" value="1"/>
</dbReference>
<dbReference type="PANTHER" id="PTHR47545">
    <property type="entry name" value="MULTIFUNCTIONAL CCA PROTEIN"/>
    <property type="match status" value="1"/>
</dbReference>
<feature type="binding site" evidence="13">
    <location>
        <position position="21"/>
    </location>
    <ligand>
        <name>Mg(2+)</name>
        <dbReference type="ChEBI" id="CHEBI:18420"/>
    </ligand>
</feature>
<keyword evidence="11 13" id="KW-0694">RNA-binding</keyword>
<dbReference type="Proteomes" id="UP000029228">
    <property type="component" value="Unassembled WGS sequence"/>
</dbReference>
<reference evidence="15 16" key="2">
    <citation type="submission" date="2014-09" db="EMBL/GenBank/DDBJ databases">
        <authorList>
            <consortium name="NBRP consortium"/>
            <person name="Sawabe T."/>
            <person name="Meirelles P."/>
            <person name="Nakanishi M."/>
            <person name="Sayaka M."/>
            <person name="Hattori M."/>
            <person name="Ohkuma M."/>
        </authorList>
    </citation>
    <scope>NUCLEOTIDE SEQUENCE [LARGE SCALE GENOMIC DNA]</scope>
    <source>
        <strain evidence="16">JCM19235</strain>
    </source>
</reference>
<evidence type="ECO:0000256" key="2">
    <source>
        <dbReference type="ARBA" id="ARBA00022679"/>
    </source>
</evidence>
<dbReference type="CDD" id="cd05398">
    <property type="entry name" value="NT_ClassII-CCAase"/>
    <property type="match status" value="1"/>
</dbReference>
<evidence type="ECO:0000259" key="14">
    <source>
        <dbReference type="PROSITE" id="PS51831"/>
    </source>
</evidence>
<evidence type="ECO:0000256" key="7">
    <source>
        <dbReference type="ARBA" id="ARBA00022800"/>
    </source>
</evidence>
<dbReference type="InterPro" id="IPR043519">
    <property type="entry name" value="NT_sf"/>
</dbReference>
<feature type="binding site" evidence="13">
    <location>
        <position position="137"/>
    </location>
    <ligand>
        <name>CTP</name>
        <dbReference type="ChEBI" id="CHEBI:37563"/>
    </ligand>
</feature>
<evidence type="ECO:0000256" key="3">
    <source>
        <dbReference type="ARBA" id="ARBA00022694"/>
    </source>
</evidence>
<comment type="caution">
    <text evidence="15">The sequence shown here is derived from an EMBL/GenBank/DDBJ whole genome shotgun (WGS) entry which is preliminary data.</text>
</comment>
<dbReference type="GO" id="GO:0160016">
    <property type="term" value="F:CCACCA tRNA nucleotidyltransferase activity"/>
    <property type="evidence" value="ECO:0007669"/>
    <property type="project" value="RHEA"/>
</dbReference>
<dbReference type="GO" id="GO:0004810">
    <property type="term" value="F:CCA tRNA nucleotidyltransferase activity"/>
    <property type="evidence" value="ECO:0007669"/>
    <property type="project" value="UniProtKB-UniRule"/>
</dbReference>
<feature type="domain" description="HD" evidence="14">
    <location>
        <begin position="228"/>
        <end position="329"/>
    </location>
</feature>
<dbReference type="PANTHER" id="PTHR47545:SF1">
    <property type="entry name" value="MULTIFUNCTIONAL CCA PROTEIN"/>
    <property type="match status" value="1"/>
</dbReference>
<dbReference type="EMBL" id="BBMR01000004">
    <property type="protein sequence ID" value="GAL19482.1"/>
    <property type="molecule type" value="Genomic_DNA"/>
</dbReference>
<evidence type="ECO:0000256" key="13">
    <source>
        <dbReference type="HAMAP-Rule" id="MF_01261"/>
    </source>
</evidence>
<gene>
    <name evidence="13" type="primary">cca</name>
    <name evidence="15" type="ORF">JCM19235_838</name>
</gene>
<dbReference type="GO" id="GO:0005524">
    <property type="term" value="F:ATP binding"/>
    <property type="evidence" value="ECO:0007669"/>
    <property type="project" value="UniProtKB-UniRule"/>
</dbReference>
<dbReference type="AlphaFoldDB" id="A0A090SJ98"/>
<keyword evidence="8 13" id="KW-0378">Hydrolase</keyword>
<dbReference type="STRING" id="990268.JCM19235_838"/>
<keyword evidence="6 13" id="KW-0547">Nucleotide-binding</keyword>
<dbReference type="EC" id="3.1.3.-" evidence="13"/>
<protein>
    <recommendedName>
        <fullName evidence="13">Multifunctional CCA protein</fullName>
    </recommendedName>
    <domain>
        <recommendedName>
            <fullName evidence="13">CCA-adding enzyme</fullName>
            <ecNumber evidence="13">2.7.7.72</ecNumber>
        </recommendedName>
        <alternativeName>
            <fullName evidence="13">CCA tRNA nucleotidyltransferase</fullName>
        </alternativeName>
        <alternativeName>
            <fullName evidence="13">tRNA CCA-pyrophosphorylase</fullName>
        </alternativeName>
        <alternativeName>
            <fullName evidence="13">tRNA adenylyl-/cytidylyl-transferase</fullName>
        </alternativeName>
        <alternativeName>
            <fullName evidence="13">tRNA nucleotidyltransferase</fullName>
        </alternativeName>
        <alternativeName>
            <fullName evidence="13">tRNA-NT</fullName>
        </alternativeName>
    </domain>
    <domain>
        <recommendedName>
            <fullName evidence="13">2'-nucleotidase</fullName>
            <ecNumber evidence="13">3.1.3.-</ecNumber>
        </recommendedName>
    </domain>
    <domain>
        <recommendedName>
            <fullName evidence="13">2',3'-cyclic phosphodiesterase</fullName>
            <ecNumber evidence="13">3.1.4.-</ecNumber>
        </recommendedName>
    </domain>
    <domain>
        <recommendedName>
            <fullName evidence="13">Phosphatase</fullName>
        </recommendedName>
    </domain>
</protein>
<dbReference type="PROSITE" id="PS51831">
    <property type="entry name" value="HD"/>
    <property type="match status" value="1"/>
</dbReference>
<feature type="binding site" evidence="13">
    <location>
        <position position="23"/>
    </location>
    <ligand>
        <name>Mg(2+)</name>
        <dbReference type="ChEBI" id="CHEBI:18420"/>
    </ligand>
</feature>
<evidence type="ECO:0000256" key="10">
    <source>
        <dbReference type="ARBA" id="ARBA00022842"/>
    </source>
</evidence>
<reference evidence="15 16" key="1">
    <citation type="submission" date="2014-09" db="EMBL/GenBank/DDBJ databases">
        <title>Vibrio maritimus JCM 19235. (C45) whole genome shotgun sequence.</title>
        <authorList>
            <person name="Sawabe T."/>
            <person name="Meirelles P."/>
            <person name="Nakanishi M."/>
            <person name="Sayaka M."/>
            <person name="Hattori M."/>
            <person name="Ohkuma M."/>
        </authorList>
    </citation>
    <scope>NUCLEOTIDE SEQUENCE [LARGE SCALE GENOMIC DNA]</scope>
    <source>
        <strain evidence="16">JCM19235</strain>
    </source>
</reference>
<dbReference type="GO" id="GO:0016791">
    <property type="term" value="F:phosphatase activity"/>
    <property type="evidence" value="ECO:0007669"/>
    <property type="project" value="UniProtKB-UniRule"/>
</dbReference>
<dbReference type="Gene3D" id="1.10.3090.10">
    <property type="entry name" value="cca-adding enzyme, domain 2"/>
    <property type="match status" value="1"/>
</dbReference>
<dbReference type="Pfam" id="PF12627">
    <property type="entry name" value="PolyA_pol_RNAbd"/>
    <property type="match status" value="1"/>
</dbReference>
<dbReference type="FunFam" id="1.10.3090.10:FF:000001">
    <property type="entry name" value="Multifunctional CCA protein"/>
    <property type="match status" value="1"/>
</dbReference>
<evidence type="ECO:0000256" key="12">
    <source>
        <dbReference type="ARBA" id="ARBA00023268"/>
    </source>
</evidence>
<keyword evidence="3 13" id="KW-0819">tRNA processing</keyword>
<feature type="binding site" evidence="13">
    <location>
        <position position="140"/>
    </location>
    <ligand>
        <name>CTP</name>
        <dbReference type="ChEBI" id="CHEBI:37563"/>
    </ligand>
</feature>
<evidence type="ECO:0000256" key="6">
    <source>
        <dbReference type="ARBA" id="ARBA00022741"/>
    </source>
</evidence>
<dbReference type="InterPro" id="IPR050124">
    <property type="entry name" value="tRNA_CCA-adding_enzyme"/>
</dbReference>
<dbReference type="InterPro" id="IPR006674">
    <property type="entry name" value="HD_domain"/>
</dbReference>
<dbReference type="HAMAP" id="MF_01262">
    <property type="entry name" value="CCA_bact_type2"/>
    <property type="match status" value="1"/>
</dbReference>
<evidence type="ECO:0000256" key="9">
    <source>
        <dbReference type="ARBA" id="ARBA00022840"/>
    </source>
</evidence>
<dbReference type="HAMAP" id="MF_01261">
    <property type="entry name" value="CCA_bact_type1"/>
    <property type="match status" value="1"/>
</dbReference>
<feature type="binding site" evidence="13">
    <location>
        <position position="11"/>
    </location>
    <ligand>
        <name>ATP</name>
        <dbReference type="ChEBI" id="CHEBI:30616"/>
    </ligand>
</feature>
<comment type="function">
    <text evidence="13">Catalyzes the addition and repair of the essential 3'-terminal CCA sequence in tRNAs without using a nucleic acid template. Adds these three nucleotides in the order of C, C, and A to the tRNA nucleotide-73, using CTP and ATP as substrates and producing inorganic pyrophosphate. tRNA 3'-terminal CCA addition is required both for tRNA processing and repair. Also involved in tRNA surveillance by mediating tandem CCA addition to generate a CCACCA at the 3' terminus of unstable tRNAs. While stable tRNAs receive only 3'-terminal CCA, unstable tRNAs are marked with CCACCA and rapidly degraded.</text>
</comment>
<evidence type="ECO:0000256" key="4">
    <source>
        <dbReference type="ARBA" id="ARBA00022695"/>
    </source>
</evidence>
<dbReference type="Gene3D" id="3.30.460.10">
    <property type="entry name" value="Beta Polymerase, domain 2"/>
    <property type="match status" value="1"/>
</dbReference>
<dbReference type="InterPro" id="IPR002646">
    <property type="entry name" value="PolA_pol_head_dom"/>
</dbReference>
<dbReference type="InterPro" id="IPR003607">
    <property type="entry name" value="HD/PDEase_dom"/>
</dbReference>
<sequence>MQVFLVGGAVRDQLLNIDVYDKDWVVVGATPEAMLELGFQAVGKDFPVFLHPDSKEEHALARTERKSGKGYTGFECFSSPDVTLEQDLMRRDLTINAIAQDETGELIDPYNGQQDLEDRVLRHVSPAFSEDPLRVLRVARFAAKLAHLGFQLAPETMALMRTMVDAGELEYLTAERVWQEWHKSLTTQSPEVFLQVLRDCGALEVVLPEINALFGVPQPEKWHPEIDSGVHTLMVAKQVSRLSALPTVRFAAQVHDLGKAVTPKEEWPSHKQHTHTGQKIIKALCARVRVPNDYRDLAIAVCAQHSNVHRAFELRASTFVKIFGQLDVWRKPEKLEQVLVCCEADHRGRKGLEKEPYPQAERFMTAYRAAVGVNVQTIIADGFKGKAIKEELDKRRIKAVEMALAEGN</sequence>
<keyword evidence="9 13" id="KW-0067">ATP-binding</keyword>
<feature type="binding site" evidence="13">
    <location>
        <position position="91"/>
    </location>
    <ligand>
        <name>ATP</name>
        <dbReference type="ChEBI" id="CHEBI:30616"/>
    </ligand>
</feature>
<evidence type="ECO:0000256" key="1">
    <source>
        <dbReference type="ARBA" id="ARBA00022596"/>
    </source>
</evidence>
<comment type="catalytic activity">
    <reaction evidence="13">
        <text>a tRNA with a 3' CCA end + 2 CTP + ATP = a tRNA with a 3' CCACCA end + 3 diphosphate</text>
        <dbReference type="Rhea" id="RHEA:76235"/>
        <dbReference type="Rhea" id="RHEA-COMP:10468"/>
        <dbReference type="Rhea" id="RHEA-COMP:18655"/>
        <dbReference type="ChEBI" id="CHEBI:30616"/>
        <dbReference type="ChEBI" id="CHEBI:33019"/>
        <dbReference type="ChEBI" id="CHEBI:37563"/>
        <dbReference type="ChEBI" id="CHEBI:83071"/>
        <dbReference type="ChEBI" id="CHEBI:195187"/>
    </reaction>
</comment>
<keyword evidence="16" id="KW-1185">Reference proteome</keyword>
<dbReference type="Pfam" id="PF01966">
    <property type="entry name" value="HD"/>
    <property type="match status" value="1"/>
</dbReference>
<feature type="binding site" evidence="13">
    <location>
        <position position="8"/>
    </location>
    <ligand>
        <name>ATP</name>
        <dbReference type="ChEBI" id="CHEBI:30616"/>
    </ligand>
</feature>
<dbReference type="OrthoDB" id="9805698at2"/>
<dbReference type="SUPFAM" id="SSF81891">
    <property type="entry name" value="Poly A polymerase C-terminal region-like"/>
    <property type="match status" value="1"/>
</dbReference>
<keyword evidence="1 13" id="KW-0533">Nickel</keyword>
<comment type="cofactor">
    <cofactor evidence="13">
        <name>Ni(2+)</name>
        <dbReference type="ChEBI" id="CHEBI:49786"/>
    </cofactor>
    <text evidence="13">Nickel for phosphatase activity.</text>
</comment>
<comment type="domain">
    <text evidence="13">Comprises two domains: an N-terminal domain containing the nucleotidyltransferase activity and a C-terminal HD domain associated with both phosphodiesterase and phosphatase activities.</text>
</comment>
<feature type="binding site" evidence="13">
    <location>
        <position position="140"/>
    </location>
    <ligand>
        <name>ATP</name>
        <dbReference type="ChEBI" id="CHEBI:30616"/>
    </ligand>
</feature>
<dbReference type="EC" id="3.1.4.-" evidence="13"/>
<accession>A0A090SJ98</accession>
<keyword evidence="7 13" id="KW-0692">RNA repair</keyword>
<proteinExistence type="inferred from homology"/>
<comment type="miscellaneous">
    <text evidence="13">A single active site specifically recognizes both ATP and CTP and is responsible for their addition.</text>
</comment>
<evidence type="ECO:0000313" key="16">
    <source>
        <dbReference type="Proteomes" id="UP000029228"/>
    </source>
</evidence>
<evidence type="ECO:0000256" key="5">
    <source>
        <dbReference type="ARBA" id="ARBA00022723"/>
    </source>
</evidence>
<comment type="subunit">
    <text evidence="13">Monomer. Can also form homodimers and oligomers.</text>
</comment>
<feature type="binding site" evidence="13">
    <location>
        <position position="91"/>
    </location>
    <ligand>
        <name>CTP</name>
        <dbReference type="ChEBI" id="CHEBI:37563"/>
    </ligand>
</feature>
<organism evidence="15 16">
    <name type="scientific">Vibrio maritimus</name>
    <dbReference type="NCBI Taxonomy" id="990268"/>
    <lineage>
        <taxon>Bacteria</taxon>
        <taxon>Pseudomonadati</taxon>
        <taxon>Pseudomonadota</taxon>
        <taxon>Gammaproteobacteria</taxon>
        <taxon>Vibrionales</taxon>
        <taxon>Vibrionaceae</taxon>
        <taxon>Vibrio</taxon>
    </lineage>
</organism>
<dbReference type="InterPro" id="IPR032828">
    <property type="entry name" value="PolyA_RNA-bd"/>
</dbReference>
<evidence type="ECO:0000313" key="15">
    <source>
        <dbReference type="EMBL" id="GAL19482.1"/>
    </source>
</evidence>
<keyword evidence="5 13" id="KW-0479">Metal-binding</keyword>
<keyword evidence="10 13" id="KW-0460">Magnesium</keyword>
<keyword evidence="4 13" id="KW-0548">Nucleotidyltransferase</keyword>
<dbReference type="PIRSF" id="PIRSF000813">
    <property type="entry name" value="CCA_bact"/>
    <property type="match status" value="1"/>
</dbReference>